<dbReference type="KEGG" id="fsl:EJO69_07945"/>
<gene>
    <name evidence="2" type="ORF">EJO69_07945</name>
</gene>
<protein>
    <recommendedName>
        <fullName evidence="4">DUF4352 domain-containing protein</fullName>
    </recommendedName>
</protein>
<keyword evidence="1" id="KW-0472">Membrane</keyword>
<keyword evidence="3" id="KW-1185">Reference proteome</keyword>
<keyword evidence="1" id="KW-1133">Transmembrane helix</keyword>
<sequence length="196" mass="21125">MYEAGEHGHYGDGGMLPWWAWAGIGAVFTACGTLAFLAVAPPESMSGGFNPRLSADYSAMDVVPAGGSFEGTMGQVSWALDVPSVSWYADLQASLETSMPDPANGMKYVAIEVEIATEFPNTTPMDEAFFLTYLAPSGQEYTMHYCSSGCLSDPGPAVYETEGWAYFEVPRSERAGGHLRVKLLYSGTVDTLMELR</sequence>
<dbReference type="Proteomes" id="UP000270021">
    <property type="component" value="Chromosome"/>
</dbReference>
<evidence type="ECO:0000256" key="1">
    <source>
        <dbReference type="SAM" id="Phobius"/>
    </source>
</evidence>
<proteinExistence type="predicted"/>
<dbReference type="OrthoDB" id="3267686at2"/>
<dbReference type="EMBL" id="CP034438">
    <property type="protein sequence ID" value="AZN30243.1"/>
    <property type="molecule type" value="Genomic_DNA"/>
</dbReference>
<reference evidence="2 3" key="1">
    <citation type="submission" date="2018-12" db="EMBL/GenBank/DDBJ databases">
        <title>Complete genome sequence of Flaviflexus salsibiostraticola KCTC 33148.</title>
        <authorList>
            <person name="Bae J.-W."/>
        </authorList>
    </citation>
    <scope>NUCLEOTIDE SEQUENCE [LARGE SCALE GENOMIC DNA]</scope>
    <source>
        <strain evidence="2 3">KCTC 33148</strain>
    </source>
</reference>
<organism evidence="2 3">
    <name type="scientific">Flaviflexus salsibiostraticola</name>
    <dbReference type="NCBI Taxonomy" id="1282737"/>
    <lineage>
        <taxon>Bacteria</taxon>
        <taxon>Bacillati</taxon>
        <taxon>Actinomycetota</taxon>
        <taxon>Actinomycetes</taxon>
        <taxon>Actinomycetales</taxon>
        <taxon>Actinomycetaceae</taxon>
        <taxon>Flaviflexus</taxon>
    </lineage>
</organism>
<dbReference type="AlphaFoldDB" id="A0A3Q8WTY6"/>
<accession>A0A3Q8WTY6</accession>
<dbReference type="RefSeq" id="WP_126040810.1">
    <property type="nucleotide sequence ID" value="NZ_CP034438.1"/>
</dbReference>
<keyword evidence="1" id="KW-0812">Transmembrane</keyword>
<feature type="transmembrane region" description="Helical" evidence="1">
    <location>
        <begin position="18"/>
        <end position="40"/>
    </location>
</feature>
<evidence type="ECO:0000313" key="2">
    <source>
        <dbReference type="EMBL" id="AZN30243.1"/>
    </source>
</evidence>
<name>A0A3Q8WTY6_9ACTO</name>
<evidence type="ECO:0000313" key="3">
    <source>
        <dbReference type="Proteomes" id="UP000270021"/>
    </source>
</evidence>
<evidence type="ECO:0008006" key="4">
    <source>
        <dbReference type="Google" id="ProtNLM"/>
    </source>
</evidence>